<feature type="transmembrane region" description="Helical" evidence="1">
    <location>
        <begin position="209"/>
        <end position="234"/>
    </location>
</feature>
<organism evidence="3 4">
    <name type="scientific">Bordetella trematum</name>
    <dbReference type="NCBI Taxonomy" id="123899"/>
    <lineage>
        <taxon>Bacteria</taxon>
        <taxon>Pseudomonadati</taxon>
        <taxon>Pseudomonadota</taxon>
        <taxon>Betaproteobacteria</taxon>
        <taxon>Burkholderiales</taxon>
        <taxon>Alcaligenaceae</taxon>
        <taxon>Bordetella</taxon>
    </lineage>
</organism>
<feature type="transmembrane region" description="Helical" evidence="1">
    <location>
        <begin position="255"/>
        <end position="274"/>
    </location>
</feature>
<keyword evidence="1" id="KW-0812">Transmembrane</keyword>
<feature type="domain" description="PepSY" evidence="2">
    <location>
        <begin position="405"/>
        <end position="434"/>
    </location>
</feature>
<keyword evidence="1" id="KW-1133">Transmembrane helix</keyword>
<dbReference type="RefSeq" id="WP_038854991.1">
    <property type="nucleotide sequence ID" value="NZ_CP016340.1"/>
</dbReference>
<dbReference type="PANTHER" id="PTHR34219:SF6">
    <property type="entry name" value="BLR3280 PROTEIN"/>
    <property type="match status" value="1"/>
</dbReference>
<sequence>MALRNPKRLVYLLHRWSGVLMAVPMALWFLSGMVMLFVGYPKLYPWQHLARLEALGPDNCCLPLDTLLAAQPGDVGEITGLRLISVAGRPQYQITRGSSIQALDAQTASPIDGTDPALALASVVQYLPGSTPTHEGLLQADLWTRSAALNPHRPLHKIAVHDAAGTIVYVSSRTGEVLQKTDAWNRGWNYVGAWLHWLYVFRGPSPAPVWHWLIVILSAAATFSTLAGVLVGIWRWRFARPYRSGSRSPYPRGALRWHHLSGLIFCVTAVTWIFSGLMSMNPLDILSARDRPDRTAYQGRTLSQAGFAREATDLIQAQPAGSVKEVRWSVIGAHPYLIGRSADGQPVALSARASRVGPQPEIDQLRLLAAARQLYPAPVRSMQRLQVHDAYYYPRAPQAMRGAREKPLPVWRIEFDDPGNTWVHIDPRTGDIESTMDRRQRLGRWLFELLHSWDLPVMLAAPGWREAILILFSLGGLALSATGIRIGYRRLRTTLTHAAPGGGK</sequence>
<dbReference type="eggNOG" id="COG3182">
    <property type="taxonomic scope" value="Bacteria"/>
</dbReference>
<dbReference type="AlphaFoldDB" id="A0A157PUJ8"/>
<dbReference type="KEGG" id="btrm:SAMEA390648700200"/>
<dbReference type="GeneID" id="56588385"/>
<accession>A0A157PUJ8</accession>
<dbReference type="EMBL" id="LT546645">
    <property type="protein sequence ID" value="SAI66315.1"/>
    <property type="molecule type" value="Genomic_DNA"/>
</dbReference>
<dbReference type="Pfam" id="PF03929">
    <property type="entry name" value="PepSY_TM"/>
    <property type="match status" value="1"/>
</dbReference>
<evidence type="ECO:0000313" key="3">
    <source>
        <dbReference type="EMBL" id="SAI66315.1"/>
    </source>
</evidence>
<dbReference type="PATRIC" id="fig|123899.6.peg.186"/>
<reference evidence="3 4" key="1">
    <citation type="submission" date="2016-04" db="EMBL/GenBank/DDBJ databases">
        <authorList>
            <consortium name="Pathogen Informatics"/>
        </authorList>
    </citation>
    <scope>NUCLEOTIDE SEQUENCE [LARGE SCALE GENOMIC DNA]</scope>
    <source>
        <strain evidence="3 4">H044680328</strain>
    </source>
</reference>
<dbReference type="Pfam" id="PF03413">
    <property type="entry name" value="PepSY"/>
    <property type="match status" value="1"/>
</dbReference>
<feature type="transmembrane region" description="Helical" evidence="1">
    <location>
        <begin position="467"/>
        <end position="488"/>
    </location>
</feature>
<gene>
    <name evidence="3" type="ORF">SAMEA3906487_00200</name>
</gene>
<name>A0A157PUJ8_9BORD</name>
<keyword evidence="1" id="KW-0472">Membrane</keyword>
<evidence type="ECO:0000313" key="4">
    <source>
        <dbReference type="Proteomes" id="UP000076825"/>
    </source>
</evidence>
<dbReference type="PANTHER" id="PTHR34219">
    <property type="entry name" value="IRON-REGULATED INNER MEMBRANE PROTEIN-RELATED"/>
    <property type="match status" value="1"/>
</dbReference>
<evidence type="ECO:0000256" key="1">
    <source>
        <dbReference type="SAM" id="Phobius"/>
    </source>
</evidence>
<dbReference type="STRING" id="123899.SAMEA3906487_00200"/>
<dbReference type="InterPro" id="IPR005625">
    <property type="entry name" value="PepSY-ass_TM"/>
</dbReference>
<dbReference type="Proteomes" id="UP000076825">
    <property type="component" value="Chromosome 1"/>
</dbReference>
<protein>
    <recommendedName>
        <fullName evidence="2">PepSY domain-containing protein</fullName>
    </recommendedName>
</protein>
<proteinExistence type="predicted"/>
<keyword evidence="4" id="KW-1185">Reference proteome</keyword>
<feature type="transmembrane region" description="Helical" evidence="1">
    <location>
        <begin position="20"/>
        <end position="40"/>
    </location>
</feature>
<dbReference type="InterPro" id="IPR025711">
    <property type="entry name" value="PepSY"/>
</dbReference>
<evidence type="ECO:0000259" key="2">
    <source>
        <dbReference type="Pfam" id="PF03413"/>
    </source>
</evidence>